<comment type="caution">
    <text evidence="7">The sequence shown here is derived from an EMBL/GenBank/DDBJ whole genome shotgun (WGS) entry which is preliminary data.</text>
</comment>
<evidence type="ECO:0000313" key="7">
    <source>
        <dbReference type="EMBL" id="KAL2801861.1"/>
    </source>
</evidence>
<proteinExistence type="predicted"/>
<dbReference type="Gene3D" id="4.10.240.10">
    <property type="entry name" value="Zn(2)-C6 fungal-type DNA-binding domain"/>
    <property type="match status" value="1"/>
</dbReference>
<dbReference type="PROSITE" id="PS00463">
    <property type="entry name" value="ZN2_CY6_FUNGAL_1"/>
    <property type="match status" value="1"/>
</dbReference>
<accession>A0ABR4GS61</accession>
<dbReference type="PROSITE" id="PS50048">
    <property type="entry name" value="ZN2_CY6_FUNGAL_2"/>
    <property type="match status" value="1"/>
</dbReference>
<keyword evidence="2" id="KW-0805">Transcription regulation</keyword>
<dbReference type="CDD" id="cd00067">
    <property type="entry name" value="GAL4"/>
    <property type="match status" value="1"/>
</dbReference>
<evidence type="ECO:0000256" key="5">
    <source>
        <dbReference type="ARBA" id="ARBA00023242"/>
    </source>
</evidence>
<dbReference type="PANTHER" id="PTHR37534:SF44">
    <property type="entry name" value="ZN(II)2CYS6 TRANSCRIPTION FACTOR (EUROFUNG)"/>
    <property type="match status" value="1"/>
</dbReference>
<evidence type="ECO:0000256" key="3">
    <source>
        <dbReference type="ARBA" id="ARBA00023125"/>
    </source>
</evidence>
<dbReference type="Pfam" id="PF00172">
    <property type="entry name" value="Zn_clus"/>
    <property type="match status" value="1"/>
</dbReference>
<comment type="subcellular location">
    <subcellularLocation>
        <location evidence="1">Nucleus</location>
    </subcellularLocation>
</comment>
<keyword evidence="4" id="KW-0804">Transcription</keyword>
<evidence type="ECO:0000256" key="4">
    <source>
        <dbReference type="ARBA" id="ARBA00023163"/>
    </source>
</evidence>
<evidence type="ECO:0000256" key="2">
    <source>
        <dbReference type="ARBA" id="ARBA00023015"/>
    </source>
</evidence>
<dbReference type="Pfam" id="PF11951">
    <property type="entry name" value="Fungal_trans_2"/>
    <property type="match status" value="1"/>
</dbReference>
<name>A0ABR4GS61_9EURO</name>
<feature type="domain" description="Zn(2)-C6 fungal-type" evidence="6">
    <location>
        <begin position="17"/>
        <end position="45"/>
    </location>
</feature>
<sequence length="643" mass="70724">MSEPKPLPRNRLKTRSGCIRCKQRRIKCDETHPSCNQCTRRADECPGYKRPLKWSSKYEVGGECRTITRPQGPDRTACKRITNALGTMPPPATISPLESTTFDGLLASNAGDMYTNSAQDFPGLGQTVVAINNSGSETRSSHLIGSGGDLLNIHIPELQHPASMTGSPSLEPPMPLYLEEEEDTGIFRHYFIRVCRINSCFDSHMNFLRIEVGNMMASCPLIYHCVLSMSAAHLATQKPSMITAALNHRAKATSCLKSEVMRIDEGRQLNSRALGHNPAEALLGSILLGMTDGWHNPSFLGTTHLHGARALFSKWMATESDPAASPSAVCSARTREFMIGTMSYWEAMASFFMNQSLDAISYLDVFCDQGASYTFHPNPWTGICTPLFIYLAKAGTLARQRSLIRQISMVTTSTNIQKQLASDLLQCARQTEVSLLQYGYPTTDRIGDTGDPLTPVSHLLKLAQIYRLAGLLEIYQNFPELLDLPESEGGTSFAQLTPTNKILHIAIAILTIIAATPRSSGVNCLLTIPLIIAGSALQPARKLSSGCQQGTRWTTLSAEILSIPSQDGVHIYWRDFVRERLQALRSYVGVATISRAIDIIEKVWNRADIETAASYGNTGCPLVAELIHWTDVMIEEKLETILG</sequence>
<dbReference type="InterPro" id="IPR036864">
    <property type="entry name" value="Zn2-C6_fun-type_DNA-bd_sf"/>
</dbReference>
<dbReference type="PANTHER" id="PTHR37534">
    <property type="entry name" value="TRANSCRIPTIONAL ACTIVATOR PROTEIN UGA3"/>
    <property type="match status" value="1"/>
</dbReference>
<dbReference type="SMART" id="SM00066">
    <property type="entry name" value="GAL4"/>
    <property type="match status" value="1"/>
</dbReference>
<evidence type="ECO:0000256" key="1">
    <source>
        <dbReference type="ARBA" id="ARBA00004123"/>
    </source>
</evidence>
<keyword evidence="5" id="KW-0539">Nucleus</keyword>
<evidence type="ECO:0000259" key="6">
    <source>
        <dbReference type="PROSITE" id="PS50048"/>
    </source>
</evidence>
<dbReference type="Proteomes" id="UP001610334">
    <property type="component" value="Unassembled WGS sequence"/>
</dbReference>
<keyword evidence="8" id="KW-1185">Reference proteome</keyword>
<dbReference type="SUPFAM" id="SSF57701">
    <property type="entry name" value="Zn2/Cys6 DNA-binding domain"/>
    <property type="match status" value="1"/>
</dbReference>
<reference evidence="7 8" key="1">
    <citation type="submission" date="2024-07" db="EMBL/GenBank/DDBJ databases">
        <title>Section-level genome sequencing and comparative genomics of Aspergillus sections Usti and Cavernicolus.</title>
        <authorList>
            <consortium name="Lawrence Berkeley National Laboratory"/>
            <person name="Nybo J.L."/>
            <person name="Vesth T.C."/>
            <person name="Theobald S."/>
            <person name="Frisvad J.C."/>
            <person name="Larsen T.O."/>
            <person name="Kjaerboelling I."/>
            <person name="Rothschild-Mancinelli K."/>
            <person name="Lyhne E.K."/>
            <person name="Kogle M.E."/>
            <person name="Barry K."/>
            <person name="Clum A."/>
            <person name="Na H."/>
            <person name="Ledsgaard L."/>
            <person name="Lin J."/>
            <person name="Lipzen A."/>
            <person name="Kuo A."/>
            <person name="Riley R."/>
            <person name="Mondo S."/>
            <person name="Labutti K."/>
            <person name="Haridas S."/>
            <person name="Pangalinan J."/>
            <person name="Salamov A.A."/>
            <person name="Simmons B.A."/>
            <person name="Magnuson J.K."/>
            <person name="Chen J."/>
            <person name="Drula E."/>
            <person name="Henrissat B."/>
            <person name="Wiebenga A."/>
            <person name="Lubbers R.J."/>
            <person name="Gomes A.C."/>
            <person name="Makela M.R."/>
            <person name="Stajich J."/>
            <person name="Grigoriev I.V."/>
            <person name="Mortensen U.H."/>
            <person name="De Vries R.P."/>
            <person name="Baker S.E."/>
            <person name="Andersen M.R."/>
        </authorList>
    </citation>
    <scope>NUCLEOTIDE SEQUENCE [LARGE SCALE GENOMIC DNA]</scope>
    <source>
        <strain evidence="7 8">CBS 588.65</strain>
    </source>
</reference>
<dbReference type="InterPro" id="IPR001138">
    <property type="entry name" value="Zn2Cys6_DnaBD"/>
</dbReference>
<gene>
    <name evidence="7" type="ORF">BJX63DRAFT_416400</name>
</gene>
<keyword evidence="3" id="KW-0238">DNA-binding</keyword>
<dbReference type="InterPro" id="IPR021858">
    <property type="entry name" value="Fun_TF"/>
</dbReference>
<organism evidence="7 8">
    <name type="scientific">Aspergillus granulosus</name>
    <dbReference type="NCBI Taxonomy" id="176169"/>
    <lineage>
        <taxon>Eukaryota</taxon>
        <taxon>Fungi</taxon>
        <taxon>Dikarya</taxon>
        <taxon>Ascomycota</taxon>
        <taxon>Pezizomycotina</taxon>
        <taxon>Eurotiomycetes</taxon>
        <taxon>Eurotiomycetidae</taxon>
        <taxon>Eurotiales</taxon>
        <taxon>Aspergillaceae</taxon>
        <taxon>Aspergillus</taxon>
        <taxon>Aspergillus subgen. Nidulantes</taxon>
    </lineage>
</organism>
<protein>
    <submittedName>
        <fullName evidence="7">Fungal-specific transcription factor domain-containing protein</fullName>
    </submittedName>
</protein>
<evidence type="ECO:0000313" key="8">
    <source>
        <dbReference type="Proteomes" id="UP001610334"/>
    </source>
</evidence>
<dbReference type="EMBL" id="JBFXLT010000232">
    <property type="protein sequence ID" value="KAL2801861.1"/>
    <property type="molecule type" value="Genomic_DNA"/>
</dbReference>